<evidence type="ECO:0000259" key="1">
    <source>
        <dbReference type="Pfam" id="PF08401"/>
    </source>
</evidence>
<dbReference type="InterPro" id="IPR041459">
    <property type="entry name" value="MPTase-PolyVal"/>
</dbReference>
<dbReference type="GeneID" id="62641524"/>
<dbReference type="PIRSF" id="PIRSF037112">
    <property type="entry name" value="Antirestriction_ArdC"/>
    <property type="match status" value="1"/>
</dbReference>
<evidence type="ECO:0000313" key="4">
    <source>
        <dbReference type="EMBL" id="MBM2416655.1"/>
    </source>
</evidence>
<dbReference type="GO" id="GO:0003697">
    <property type="term" value="F:single-stranded DNA binding"/>
    <property type="evidence" value="ECO:0007669"/>
    <property type="project" value="InterPro"/>
</dbReference>
<dbReference type="Proteomes" id="UP000809440">
    <property type="component" value="Unassembled WGS sequence"/>
</dbReference>
<dbReference type="AlphaFoldDB" id="A0A9Q2S4C2"/>
<gene>
    <name evidence="3" type="ORF">JQX41_06735</name>
    <name evidence="4" type="ORF">JQX48_06740</name>
</gene>
<sequence length="299" mass="33241">MAGTEQKPDVYTQVTNHIIQAMETVGTFRLPWITDEGTRCARPVNIASQHPYNGVNTISLWITALGAAYPSHVWGTYRQWQAKGCQVRKGEKATVIVFYRRLDHDDKERVRFVAKASWVFNAAQVDGYAATEHVLPDMPSFDPVHSAEILVARTGAKVEEHGDVACYIPSQDVILMPDRRRFTDQRSTAPSEAFYSTLCHELVHWSGAKPRLDRDLTGRFGDKAYAMEELVAELGAAFLCADLGISQAPREDHAGYIKSWLAVLKEDKRAIFTAASKAAQAAQWLQSMDAIDVKSAEAA</sequence>
<keyword evidence="6" id="KW-1185">Reference proteome</keyword>
<name>A0A9Q2S4C2_9RHOB</name>
<dbReference type="InterPro" id="IPR017113">
    <property type="entry name" value="Antirestriction_ArdC"/>
</dbReference>
<evidence type="ECO:0000313" key="6">
    <source>
        <dbReference type="Proteomes" id="UP000809440"/>
    </source>
</evidence>
<evidence type="ECO:0000313" key="5">
    <source>
        <dbReference type="Proteomes" id="UP000755667"/>
    </source>
</evidence>
<dbReference type="EMBL" id="JAFBXF010000003">
    <property type="protein sequence ID" value="MBM2416655.1"/>
    <property type="molecule type" value="Genomic_DNA"/>
</dbReference>
<accession>A0A9Q2S4C2</accession>
<dbReference type="OrthoDB" id="9792687at2"/>
<dbReference type="InterPro" id="IPR013610">
    <property type="entry name" value="ArdC_N"/>
</dbReference>
<dbReference type="Pfam" id="PF08401">
    <property type="entry name" value="ArdcN"/>
    <property type="match status" value="1"/>
</dbReference>
<proteinExistence type="predicted"/>
<evidence type="ECO:0000313" key="3">
    <source>
        <dbReference type="EMBL" id="MBM2411987.1"/>
    </source>
</evidence>
<feature type="domain" description="Polyvalent protein metallopeptidase" evidence="2">
    <location>
        <begin position="146"/>
        <end position="277"/>
    </location>
</feature>
<protein>
    <submittedName>
        <fullName evidence="3">DUF1738 domain-containing protein</fullName>
    </submittedName>
</protein>
<reference evidence="3 6" key="1">
    <citation type="submission" date="2021-01" db="EMBL/GenBank/DDBJ databases">
        <title>Diatom-associated Roseobacters Show Island Model of Population Structure.</title>
        <authorList>
            <person name="Qu L."/>
            <person name="Feng X."/>
            <person name="Chen Y."/>
            <person name="Li L."/>
            <person name="Wang X."/>
            <person name="Hu Z."/>
            <person name="Wang H."/>
            <person name="Luo H."/>
        </authorList>
    </citation>
    <scope>NUCLEOTIDE SEQUENCE</scope>
    <source>
        <strain evidence="4 6">CC28-63</strain>
        <strain evidence="3">CC28-69</strain>
    </source>
</reference>
<dbReference type="EMBL" id="JAFBXE010000003">
    <property type="protein sequence ID" value="MBM2411987.1"/>
    <property type="molecule type" value="Genomic_DNA"/>
</dbReference>
<dbReference type="RefSeq" id="WP_085630202.1">
    <property type="nucleotide sequence ID" value="NZ_JAFBWU010000003.1"/>
</dbReference>
<comment type="caution">
    <text evidence="3">The sequence shown here is derived from an EMBL/GenBank/DDBJ whole genome shotgun (WGS) entry which is preliminary data.</text>
</comment>
<evidence type="ECO:0000259" key="2">
    <source>
        <dbReference type="Pfam" id="PF18818"/>
    </source>
</evidence>
<organism evidence="3 5">
    <name type="scientific">Marivita cryptomonadis</name>
    <dbReference type="NCBI Taxonomy" id="505252"/>
    <lineage>
        <taxon>Bacteria</taxon>
        <taxon>Pseudomonadati</taxon>
        <taxon>Pseudomonadota</taxon>
        <taxon>Alphaproteobacteria</taxon>
        <taxon>Rhodobacterales</taxon>
        <taxon>Roseobacteraceae</taxon>
        <taxon>Marivita</taxon>
    </lineage>
</organism>
<dbReference type="Proteomes" id="UP000755667">
    <property type="component" value="Unassembled WGS sequence"/>
</dbReference>
<dbReference type="Pfam" id="PF18818">
    <property type="entry name" value="MPTase-PolyVal"/>
    <property type="match status" value="1"/>
</dbReference>
<feature type="domain" description="N-terminal" evidence="1">
    <location>
        <begin position="9"/>
        <end position="110"/>
    </location>
</feature>